<proteinExistence type="predicted"/>
<dbReference type="EMBL" id="CP136862">
    <property type="protein sequence ID" value="WOJ89505.1"/>
    <property type="molecule type" value="Genomic_DNA"/>
</dbReference>
<dbReference type="Gene3D" id="3.40.50.2000">
    <property type="entry name" value="Glycogen Phosphorylase B"/>
    <property type="match status" value="1"/>
</dbReference>
<dbReference type="RefSeq" id="WP_407338950.1">
    <property type="nucleotide sequence ID" value="NZ_CP136862.1"/>
</dbReference>
<gene>
    <name evidence="3" type="ORF">RZS28_17190</name>
</gene>
<dbReference type="InterPro" id="IPR055050">
    <property type="entry name" value="WsaF_C"/>
</dbReference>
<dbReference type="InterPro" id="IPR007739">
    <property type="entry name" value="RgpF"/>
</dbReference>
<protein>
    <submittedName>
        <fullName evidence="3">Rhamnan synthesis F family protein</fullName>
    </submittedName>
</protein>
<dbReference type="Pfam" id="PF05045">
    <property type="entry name" value="RgpF"/>
    <property type="match status" value="1"/>
</dbReference>
<sequence>MSAPFDLVLGLKGAYGALPASRMKLNCDRAITIPFQFEIRSSQFSHLKVAVFAHIFYPELSAEIRSYLGNIPLDFDLFVSTDAPEKKSEIEGEFQAFGPGRCTVQVFPNRGRDIAPFLVGFSDEILRYDIVCHLHSKRSKHNDILYGWREYAFRQLLGSPSIVNSIFHSLDSGAVDLLFPDHFGPVVQSLNYGYDFDLMRDLLGRLGVAFSKDILLEFPSGSMFWARSRALAPLLDLGLQLKDFPEETGQIDGTLAHAIERSLAFVTEVSGGRWAKIVQAQDCKQRNRLISVWRKEDVSLAVTRASRRLLGNRVSTNLQPRFTPELTAVGFRPEASSRPRFTLLIPTLKPTKVFGGIASALRLFEQILSHFRNDVDARIVSLTDNVDLDCMESAKGYTLVNLGAENTALRRTVVDASGVQSAQLPLRRHEIFLATAWWTAFSGFEMQSMQREAFGAAPPLFYFIQDHEPDFYGWSSRYVLAQSTYFRKSDAKMIVNSEELYNFMEKNYGFEDAYYVPYAVNERLRSHFRPRPKERIILIYGRPGTPRNGFEILLDGLCLWQQTYPTEARAWRIVSAGEEFEPWRAQHVSNFEILGKLSLSDYADILCRSAVGISLMVSPHPSYPPLEMAEAGAITVTNKYDEKDLSLRSDNIVSTDLLTPHSLAEQIALAVSRAEATIGESAQFRPIAAIPCKGKMFSAAAVAQSIEKFIS</sequence>
<evidence type="ECO:0000313" key="3">
    <source>
        <dbReference type="EMBL" id="WOJ89505.1"/>
    </source>
</evidence>
<dbReference type="InterPro" id="IPR048510">
    <property type="entry name" value="WsaF_N"/>
</dbReference>
<keyword evidence="4" id="KW-1185">Reference proteome</keyword>
<accession>A0ABZ0HT51</accession>
<organism evidence="3 4">
    <name type="scientific">Methylocapsa polymorpha</name>
    <dbReference type="NCBI Taxonomy" id="3080828"/>
    <lineage>
        <taxon>Bacteria</taxon>
        <taxon>Pseudomonadati</taxon>
        <taxon>Pseudomonadota</taxon>
        <taxon>Alphaproteobacteria</taxon>
        <taxon>Hyphomicrobiales</taxon>
        <taxon>Beijerinckiaceae</taxon>
        <taxon>Methylocapsa</taxon>
    </lineage>
</organism>
<dbReference type="Pfam" id="PF21374">
    <property type="entry name" value="WsaF_N"/>
    <property type="match status" value="1"/>
</dbReference>
<dbReference type="SUPFAM" id="SSF53756">
    <property type="entry name" value="UDP-Glycosyltransferase/glycogen phosphorylase"/>
    <property type="match status" value="1"/>
</dbReference>
<feature type="domain" description="WsaF C-terminal" evidence="2">
    <location>
        <begin position="535"/>
        <end position="667"/>
    </location>
</feature>
<dbReference type="Pfam" id="PF22772">
    <property type="entry name" value="WsaF_C"/>
    <property type="match status" value="1"/>
</dbReference>
<evidence type="ECO:0000313" key="4">
    <source>
        <dbReference type="Proteomes" id="UP001626536"/>
    </source>
</evidence>
<reference evidence="3 4" key="1">
    <citation type="submission" date="2023-10" db="EMBL/GenBank/DDBJ databases">
        <title>Novel methanotroph of the genus Methylocapsa from a subarctic wetland.</title>
        <authorList>
            <person name="Belova S.E."/>
            <person name="Oshkin I.Y."/>
            <person name="Miroshnikov K."/>
            <person name="Dedysh S.N."/>
        </authorList>
    </citation>
    <scope>NUCLEOTIDE SEQUENCE [LARGE SCALE GENOMIC DNA]</scope>
    <source>
        <strain evidence="3 4">RX1</strain>
    </source>
</reference>
<dbReference type="Proteomes" id="UP001626536">
    <property type="component" value="Chromosome"/>
</dbReference>
<feature type="domain" description="WsaF N-terminal" evidence="1">
    <location>
        <begin position="340"/>
        <end position="498"/>
    </location>
</feature>
<name>A0ABZ0HT51_9HYPH</name>
<dbReference type="Gene3D" id="3.40.50.11090">
    <property type="match status" value="1"/>
</dbReference>
<evidence type="ECO:0000259" key="1">
    <source>
        <dbReference type="Pfam" id="PF21374"/>
    </source>
</evidence>
<evidence type="ECO:0000259" key="2">
    <source>
        <dbReference type="Pfam" id="PF22772"/>
    </source>
</evidence>